<protein>
    <recommendedName>
        <fullName evidence="1">F-box domain-containing protein</fullName>
    </recommendedName>
</protein>
<evidence type="ECO:0000313" key="2">
    <source>
        <dbReference type="EMBL" id="KAK9945169.1"/>
    </source>
</evidence>
<dbReference type="EMBL" id="JBEDUW010000002">
    <property type="protein sequence ID" value="KAK9945169.1"/>
    <property type="molecule type" value="Genomic_DNA"/>
</dbReference>
<dbReference type="Proteomes" id="UP001457282">
    <property type="component" value="Unassembled WGS sequence"/>
</dbReference>
<dbReference type="Pfam" id="PF00646">
    <property type="entry name" value="F-box"/>
    <property type="match status" value="1"/>
</dbReference>
<proteinExistence type="predicted"/>
<reference evidence="2 3" key="1">
    <citation type="journal article" date="2023" name="G3 (Bethesda)">
        <title>A chromosome-length genome assembly and annotation of blackberry (Rubus argutus, cv. 'Hillquist').</title>
        <authorList>
            <person name="Bruna T."/>
            <person name="Aryal R."/>
            <person name="Dudchenko O."/>
            <person name="Sargent D.J."/>
            <person name="Mead D."/>
            <person name="Buti M."/>
            <person name="Cavallini A."/>
            <person name="Hytonen T."/>
            <person name="Andres J."/>
            <person name="Pham M."/>
            <person name="Weisz D."/>
            <person name="Mascagni F."/>
            <person name="Usai G."/>
            <person name="Natali L."/>
            <person name="Bassil N."/>
            <person name="Fernandez G.E."/>
            <person name="Lomsadze A."/>
            <person name="Armour M."/>
            <person name="Olukolu B."/>
            <person name="Poorten T."/>
            <person name="Britton C."/>
            <person name="Davik J."/>
            <person name="Ashrafi H."/>
            <person name="Aiden E.L."/>
            <person name="Borodovsky M."/>
            <person name="Worthington M."/>
        </authorList>
    </citation>
    <scope>NUCLEOTIDE SEQUENCE [LARGE SCALE GENOMIC DNA]</scope>
    <source>
        <strain evidence="2">PI 553951</strain>
    </source>
</reference>
<gene>
    <name evidence="2" type="ORF">M0R45_010697</name>
</gene>
<name>A0AAW1Y853_RUBAR</name>
<evidence type="ECO:0000259" key="1">
    <source>
        <dbReference type="Pfam" id="PF00646"/>
    </source>
</evidence>
<dbReference type="Gene3D" id="1.20.1280.50">
    <property type="match status" value="1"/>
</dbReference>
<dbReference type="Gene3D" id="3.80.10.10">
    <property type="entry name" value="Ribonuclease Inhibitor"/>
    <property type="match status" value="1"/>
</dbReference>
<dbReference type="PANTHER" id="PTHR38926:SF5">
    <property type="entry name" value="F-BOX AND LEUCINE-RICH REPEAT PROTEIN 6"/>
    <property type="match status" value="1"/>
</dbReference>
<dbReference type="SUPFAM" id="SSF52047">
    <property type="entry name" value="RNI-like"/>
    <property type="match status" value="1"/>
</dbReference>
<comment type="caution">
    <text evidence="2">The sequence shown here is derived from an EMBL/GenBank/DDBJ whole genome shotgun (WGS) entry which is preliminary data.</text>
</comment>
<accession>A0AAW1Y853</accession>
<dbReference type="PANTHER" id="PTHR38926">
    <property type="entry name" value="F-BOX DOMAIN CONTAINING PROTEIN, EXPRESSED"/>
    <property type="match status" value="1"/>
</dbReference>
<evidence type="ECO:0000313" key="3">
    <source>
        <dbReference type="Proteomes" id="UP001457282"/>
    </source>
</evidence>
<dbReference type="InterPro" id="IPR036047">
    <property type="entry name" value="F-box-like_dom_sf"/>
</dbReference>
<keyword evidence="3" id="KW-1185">Reference proteome</keyword>
<dbReference type="AlphaFoldDB" id="A0AAW1Y853"/>
<organism evidence="2 3">
    <name type="scientific">Rubus argutus</name>
    <name type="common">Southern blackberry</name>
    <dbReference type="NCBI Taxonomy" id="59490"/>
    <lineage>
        <taxon>Eukaryota</taxon>
        <taxon>Viridiplantae</taxon>
        <taxon>Streptophyta</taxon>
        <taxon>Embryophyta</taxon>
        <taxon>Tracheophyta</taxon>
        <taxon>Spermatophyta</taxon>
        <taxon>Magnoliopsida</taxon>
        <taxon>eudicotyledons</taxon>
        <taxon>Gunneridae</taxon>
        <taxon>Pentapetalae</taxon>
        <taxon>rosids</taxon>
        <taxon>fabids</taxon>
        <taxon>Rosales</taxon>
        <taxon>Rosaceae</taxon>
        <taxon>Rosoideae</taxon>
        <taxon>Rosoideae incertae sedis</taxon>
        <taxon>Rubus</taxon>
    </lineage>
</organism>
<feature type="domain" description="F-box" evidence="1">
    <location>
        <begin position="21"/>
        <end position="63"/>
    </location>
</feature>
<dbReference type="SUPFAM" id="SSF81383">
    <property type="entry name" value="F-box domain"/>
    <property type="match status" value="1"/>
</dbReference>
<sequence>MSNDDVGQNCGKKGRFSERSWEELDWDCLTNVLSKVGMESLLLAVPFVCKSWYKTSLNPLCWQNLSFPDFLPYPLFIDIAEEDDGPLSFGPFYDKFVNEYGIDRSRFSITAFVKSVVDRSNGKAIYLTLPEFCTEEALRYVSDECPLLKFLWLTDDLVVFKHSQIMPEVIGKWKLLECLILGSGLVNIVEQIGGTHNARGLSKHFEVLLTSQTPLCYNVLDRILEQTGTHCKYLSYLMIYDDSLGEVEASTIVNLLPNLKKLLVRNCRIERGSVVTLLRGCKELVLFDAKNCEGFEESDEEISKLAFRIHTYSCNSCVSRELGVLRLFSKVRKVIFMMLDL</sequence>
<dbReference type="InterPro" id="IPR032675">
    <property type="entry name" value="LRR_dom_sf"/>
</dbReference>
<dbReference type="InterPro" id="IPR001810">
    <property type="entry name" value="F-box_dom"/>
</dbReference>